<dbReference type="InterPro" id="IPR029044">
    <property type="entry name" value="Nucleotide-diphossugar_trans"/>
</dbReference>
<dbReference type="SUPFAM" id="SSF53448">
    <property type="entry name" value="Nucleotide-diphospho-sugar transferases"/>
    <property type="match status" value="1"/>
</dbReference>
<comment type="caution">
    <text evidence="2">The sequence shown here is derived from an EMBL/GenBank/DDBJ whole genome shotgun (WGS) entry which is preliminary data.</text>
</comment>
<gene>
    <name evidence="2" type="ORF">ANBU17_25620</name>
</gene>
<reference evidence="2" key="1">
    <citation type="submission" date="2020-06" db="EMBL/GenBank/DDBJ databases">
        <title>Characterization of fructooligosaccharide metabolism and fructooligosaccharide-degrading enzymes in human commensal butyrate producers.</title>
        <authorList>
            <person name="Tanno H."/>
            <person name="Fujii T."/>
            <person name="Hirano K."/>
            <person name="Maeno S."/>
            <person name="Tonozuka T."/>
            <person name="Sakamoto M."/>
            <person name="Ohkuma M."/>
            <person name="Tochio T."/>
            <person name="Endo A."/>
        </authorList>
    </citation>
    <scope>NUCLEOTIDE SEQUENCE</scope>
    <source>
        <strain evidence="2">JCM 17466</strain>
    </source>
</reference>
<evidence type="ECO:0000313" key="2">
    <source>
        <dbReference type="EMBL" id="GFO86215.1"/>
    </source>
</evidence>
<evidence type="ECO:0000259" key="1">
    <source>
        <dbReference type="Pfam" id="PF00535"/>
    </source>
</evidence>
<accession>A0A916VDV2</accession>
<dbReference type="InterPro" id="IPR001173">
    <property type="entry name" value="Glyco_trans_2-like"/>
</dbReference>
<dbReference type="Proteomes" id="UP000613208">
    <property type="component" value="Unassembled WGS sequence"/>
</dbReference>
<feature type="domain" description="Glycosyltransferase 2-like" evidence="1">
    <location>
        <begin position="60"/>
        <end position="115"/>
    </location>
</feature>
<dbReference type="Gene3D" id="3.90.550.10">
    <property type="entry name" value="Spore Coat Polysaccharide Biosynthesis Protein SpsA, Chain A"/>
    <property type="match status" value="1"/>
</dbReference>
<dbReference type="AlphaFoldDB" id="A0A916VDV2"/>
<dbReference type="RefSeq" id="WP_201311880.1">
    <property type="nucleotide sequence ID" value="NZ_BLYI01000062.1"/>
</dbReference>
<organism evidence="2 3">
    <name type="scientific">Anaerostipes butyraticus</name>
    <dbReference type="NCBI Taxonomy" id="645466"/>
    <lineage>
        <taxon>Bacteria</taxon>
        <taxon>Bacillati</taxon>
        <taxon>Bacillota</taxon>
        <taxon>Clostridia</taxon>
        <taxon>Lachnospirales</taxon>
        <taxon>Lachnospiraceae</taxon>
        <taxon>Anaerostipes</taxon>
    </lineage>
</organism>
<keyword evidence="3" id="KW-1185">Reference proteome</keyword>
<sequence>MKIDYSVVIRTMGKAGEKYQKLLDSISMLAPRPKEVIVVLPEGYDLPKEQLGWERFCYSKKGMVTQRLYGLQQCKTKYALVCDDDVYFGSDFVQKLYEPVKKGYARLSAGPLLSYLPKPGVQSFFRAVTGAEVPKLRKDKNYISILSTSGYSYYRKINTRKKEYLYADSLPWTCFFCEVKAVKEIHLEEEKWLEMHGYASLDDQTMFYKAKMKGIKTIVVTNAVYEHLDAKTSRRVLSDIAYAMEFNRYVFWHRFIYSEDNGLKKIIDIMAIHYYFFCKGFYNVFRLIIGKLDTKAFTAKKQAVKDAKNYTKSKEYQNLPPLKRKERR</sequence>
<dbReference type="Pfam" id="PF00535">
    <property type="entry name" value="Glycos_transf_2"/>
    <property type="match status" value="1"/>
</dbReference>
<name>A0A916VDV2_9FIRM</name>
<proteinExistence type="predicted"/>
<dbReference type="EMBL" id="BLYI01000062">
    <property type="protein sequence ID" value="GFO86215.1"/>
    <property type="molecule type" value="Genomic_DNA"/>
</dbReference>
<protein>
    <recommendedName>
        <fullName evidence="1">Glycosyltransferase 2-like domain-containing protein</fullName>
    </recommendedName>
</protein>
<evidence type="ECO:0000313" key="3">
    <source>
        <dbReference type="Proteomes" id="UP000613208"/>
    </source>
</evidence>